<accession>A0A3N4J3N2</accession>
<name>A0A3N4J3N2_9PEZI</name>
<feature type="non-terminal residue" evidence="1">
    <location>
        <position position="72"/>
    </location>
</feature>
<proteinExistence type="predicted"/>
<gene>
    <name evidence="1" type="ORF">L873DRAFT_1816699</name>
</gene>
<sequence>MPNTLIKITFLHMIPKQRNGIETLRSSPLMILPSGKLNSTMRENTQHYLNWYLAYWIQVTDLLPPPILILQP</sequence>
<organism evidence="1 2">
    <name type="scientific">Choiromyces venosus 120613-1</name>
    <dbReference type="NCBI Taxonomy" id="1336337"/>
    <lineage>
        <taxon>Eukaryota</taxon>
        <taxon>Fungi</taxon>
        <taxon>Dikarya</taxon>
        <taxon>Ascomycota</taxon>
        <taxon>Pezizomycotina</taxon>
        <taxon>Pezizomycetes</taxon>
        <taxon>Pezizales</taxon>
        <taxon>Tuberaceae</taxon>
        <taxon>Choiromyces</taxon>
    </lineage>
</organism>
<dbReference type="Proteomes" id="UP000276215">
    <property type="component" value="Unassembled WGS sequence"/>
</dbReference>
<evidence type="ECO:0000313" key="1">
    <source>
        <dbReference type="EMBL" id="RPA92942.1"/>
    </source>
</evidence>
<dbReference type="EMBL" id="ML120462">
    <property type="protein sequence ID" value="RPA92942.1"/>
    <property type="molecule type" value="Genomic_DNA"/>
</dbReference>
<protein>
    <submittedName>
        <fullName evidence="1">Uncharacterized protein</fullName>
    </submittedName>
</protein>
<evidence type="ECO:0000313" key="2">
    <source>
        <dbReference type="Proteomes" id="UP000276215"/>
    </source>
</evidence>
<keyword evidence="2" id="KW-1185">Reference proteome</keyword>
<reference evidence="1 2" key="1">
    <citation type="journal article" date="2018" name="Nat. Ecol. Evol.">
        <title>Pezizomycetes genomes reveal the molecular basis of ectomycorrhizal truffle lifestyle.</title>
        <authorList>
            <person name="Murat C."/>
            <person name="Payen T."/>
            <person name="Noel B."/>
            <person name="Kuo A."/>
            <person name="Morin E."/>
            <person name="Chen J."/>
            <person name="Kohler A."/>
            <person name="Krizsan K."/>
            <person name="Balestrini R."/>
            <person name="Da Silva C."/>
            <person name="Montanini B."/>
            <person name="Hainaut M."/>
            <person name="Levati E."/>
            <person name="Barry K.W."/>
            <person name="Belfiori B."/>
            <person name="Cichocki N."/>
            <person name="Clum A."/>
            <person name="Dockter R.B."/>
            <person name="Fauchery L."/>
            <person name="Guy J."/>
            <person name="Iotti M."/>
            <person name="Le Tacon F."/>
            <person name="Lindquist E.A."/>
            <person name="Lipzen A."/>
            <person name="Malagnac F."/>
            <person name="Mello A."/>
            <person name="Molinier V."/>
            <person name="Miyauchi S."/>
            <person name="Poulain J."/>
            <person name="Riccioni C."/>
            <person name="Rubini A."/>
            <person name="Sitrit Y."/>
            <person name="Splivallo R."/>
            <person name="Traeger S."/>
            <person name="Wang M."/>
            <person name="Zifcakova L."/>
            <person name="Wipf D."/>
            <person name="Zambonelli A."/>
            <person name="Paolocci F."/>
            <person name="Nowrousian M."/>
            <person name="Ottonello S."/>
            <person name="Baldrian P."/>
            <person name="Spatafora J.W."/>
            <person name="Henrissat B."/>
            <person name="Nagy L.G."/>
            <person name="Aury J.M."/>
            <person name="Wincker P."/>
            <person name="Grigoriev I.V."/>
            <person name="Bonfante P."/>
            <person name="Martin F.M."/>
        </authorList>
    </citation>
    <scope>NUCLEOTIDE SEQUENCE [LARGE SCALE GENOMIC DNA]</scope>
    <source>
        <strain evidence="1 2">120613-1</strain>
    </source>
</reference>
<dbReference type="AlphaFoldDB" id="A0A3N4J3N2"/>